<organism evidence="2 3">
    <name type="scientific">Alicyclobacillus dauci</name>
    <dbReference type="NCBI Taxonomy" id="1475485"/>
    <lineage>
        <taxon>Bacteria</taxon>
        <taxon>Bacillati</taxon>
        <taxon>Bacillota</taxon>
        <taxon>Bacilli</taxon>
        <taxon>Bacillales</taxon>
        <taxon>Alicyclobacillaceae</taxon>
        <taxon>Alicyclobacillus</taxon>
    </lineage>
</organism>
<dbReference type="Pfam" id="PF01564">
    <property type="entry name" value="Spermine_synth"/>
    <property type="match status" value="1"/>
</dbReference>
<evidence type="ECO:0000313" key="3">
    <source>
        <dbReference type="Proteomes" id="UP001164803"/>
    </source>
</evidence>
<dbReference type="SUPFAM" id="SSF53335">
    <property type="entry name" value="S-adenosyl-L-methionine-dependent methyltransferases"/>
    <property type="match status" value="1"/>
</dbReference>
<keyword evidence="3" id="KW-1185">Reference proteome</keyword>
<evidence type="ECO:0000256" key="1">
    <source>
        <dbReference type="ARBA" id="ARBA00023115"/>
    </source>
</evidence>
<dbReference type="RefSeq" id="WP_268046718.1">
    <property type="nucleotide sequence ID" value="NZ_CP104064.1"/>
</dbReference>
<dbReference type="Gene3D" id="3.40.50.150">
    <property type="entry name" value="Vaccinia Virus protein VP39"/>
    <property type="match status" value="1"/>
</dbReference>
<reference evidence="2" key="1">
    <citation type="submission" date="2022-08" db="EMBL/GenBank/DDBJ databases">
        <title>Alicyclobacillus dauci DSM2870, complete genome.</title>
        <authorList>
            <person name="Wang Q."/>
            <person name="Cai R."/>
            <person name="Wang Z."/>
        </authorList>
    </citation>
    <scope>NUCLEOTIDE SEQUENCE</scope>
    <source>
        <strain evidence="2">DSM 28700</strain>
    </source>
</reference>
<dbReference type="PANTHER" id="PTHR43317:SF1">
    <property type="entry name" value="THERMOSPERMINE SYNTHASE ACAULIS5"/>
    <property type="match status" value="1"/>
</dbReference>
<dbReference type="Proteomes" id="UP001164803">
    <property type="component" value="Chromosome"/>
</dbReference>
<accession>A0ABY6Z9Y3</accession>
<dbReference type="PANTHER" id="PTHR43317">
    <property type="entry name" value="THERMOSPERMINE SYNTHASE ACAULIS5"/>
    <property type="match status" value="1"/>
</dbReference>
<sequence length="227" mass="25710">MMRFGKRGGWQGALDATRPDRPVFPYQRAFRALAYALPKVEYFLSIGVGTGTAMHSVLTEHPNAALSGIEIDERVLEVAIHYFQAPNHHRADYWVGDGFAFIRTNRSIRYDLIFIDAYMPTSIYQPALEPYVLDALLGRLTDGGVAVYNIIGQSMRSRAKGRFTKAAKERFSTVLDLPVGLPFSDQNHLVILSNDNSLFERFQGRLGRAPSLSVLEHVWWPIRLRKL</sequence>
<protein>
    <submittedName>
        <fullName evidence="2">Spermidine synthase</fullName>
    </submittedName>
</protein>
<keyword evidence="1" id="KW-0620">Polyamine biosynthesis</keyword>
<dbReference type="CDD" id="cd02440">
    <property type="entry name" value="AdoMet_MTases"/>
    <property type="match status" value="1"/>
</dbReference>
<dbReference type="EMBL" id="CP104064">
    <property type="protein sequence ID" value="WAH39066.1"/>
    <property type="molecule type" value="Genomic_DNA"/>
</dbReference>
<dbReference type="InterPro" id="IPR029063">
    <property type="entry name" value="SAM-dependent_MTases_sf"/>
</dbReference>
<evidence type="ECO:0000313" key="2">
    <source>
        <dbReference type="EMBL" id="WAH39066.1"/>
    </source>
</evidence>
<proteinExistence type="predicted"/>
<name>A0ABY6Z9Y3_9BACL</name>
<gene>
    <name evidence="2" type="ORF">NZD86_11595</name>
</gene>